<evidence type="ECO:0000256" key="6">
    <source>
        <dbReference type="ARBA" id="ARBA00022777"/>
    </source>
</evidence>
<evidence type="ECO:0000256" key="2">
    <source>
        <dbReference type="ARBA" id="ARBA00012409"/>
    </source>
</evidence>
<feature type="region of interest" description="Disordered" evidence="10">
    <location>
        <begin position="467"/>
        <end position="540"/>
    </location>
</feature>
<dbReference type="RefSeq" id="XP_013904553.1">
    <property type="nucleotide sequence ID" value="XM_014049099.1"/>
</dbReference>
<gene>
    <name evidence="12" type="ORF">MNEG_2421</name>
</gene>
<evidence type="ECO:0000256" key="8">
    <source>
        <dbReference type="ARBA" id="ARBA00049280"/>
    </source>
</evidence>
<dbReference type="InterPro" id="IPR017441">
    <property type="entry name" value="Protein_kinase_ATP_BS"/>
</dbReference>
<dbReference type="Proteomes" id="UP000054498">
    <property type="component" value="Unassembled WGS sequence"/>
</dbReference>
<dbReference type="PANTHER" id="PTHR24056">
    <property type="entry name" value="CELL DIVISION PROTEIN KINASE"/>
    <property type="match status" value="1"/>
</dbReference>
<dbReference type="CDD" id="cd07840">
    <property type="entry name" value="STKc_CDK9_like"/>
    <property type="match status" value="1"/>
</dbReference>
<feature type="compositionally biased region" description="Low complexity" evidence="10">
    <location>
        <begin position="380"/>
        <end position="403"/>
    </location>
</feature>
<evidence type="ECO:0000256" key="3">
    <source>
        <dbReference type="ARBA" id="ARBA00022527"/>
    </source>
</evidence>
<dbReference type="STRING" id="145388.A0A0D2LG50"/>
<accession>A0A0D2LG50</accession>
<keyword evidence="3" id="KW-0723">Serine/threonine-protein kinase</keyword>
<evidence type="ECO:0000256" key="5">
    <source>
        <dbReference type="ARBA" id="ARBA00022741"/>
    </source>
</evidence>
<dbReference type="InterPro" id="IPR011009">
    <property type="entry name" value="Kinase-like_dom_sf"/>
</dbReference>
<evidence type="ECO:0000256" key="10">
    <source>
        <dbReference type="SAM" id="MobiDB-lite"/>
    </source>
</evidence>
<dbReference type="KEGG" id="mng:MNEG_2421"/>
<keyword evidence="5 9" id="KW-0547">Nucleotide-binding</keyword>
<feature type="compositionally biased region" description="Basic and acidic residues" evidence="10">
    <location>
        <begin position="360"/>
        <end position="371"/>
    </location>
</feature>
<feature type="compositionally biased region" description="Low complexity" evidence="10">
    <location>
        <begin position="467"/>
        <end position="480"/>
    </location>
</feature>
<dbReference type="FunFam" id="1.10.510.10:FF:000415">
    <property type="entry name" value="CMGC/CDK/CRK7 protein kinase, variant"/>
    <property type="match status" value="1"/>
</dbReference>
<keyword evidence="4" id="KW-0808">Transferase</keyword>
<protein>
    <recommendedName>
        <fullName evidence="2">[RNA-polymerase]-subunit kinase</fullName>
        <ecNumber evidence="2">2.7.11.23</ecNumber>
    </recommendedName>
</protein>
<dbReference type="SUPFAM" id="SSF56112">
    <property type="entry name" value="Protein kinase-like (PK-like)"/>
    <property type="match status" value="1"/>
</dbReference>
<evidence type="ECO:0000256" key="9">
    <source>
        <dbReference type="PROSITE-ProRule" id="PRU10141"/>
    </source>
</evidence>
<name>A0A0D2LG50_9CHLO</name>
<dbReference type="GO" id="GO:0008353">
    <property type="term" value="F:RNA polymerase II CTD heptapeptide repeat kinase activity"/>
    <property type="evidence" value="ECO:0007669"/>
    <property type="project" value="UniProtKB-EC"/>
</dbReference>
<feature type="region of interest" description="Disordered" evidence="10">
    <location>
        <begin position="1"/>
        <end position="26"/>
    </location>
</feature>
<dbReference type="PROSITE" id="PS00108">
    <property type="entry name" value="PROTEIN_KINASE_ST"/>
    <property type="match status" value="1"/>
</dbReference>
<dbReference type="Pfam" id="PF00069">
    <property type="entry name" value="Pkinase"/>
    <property type="match status" value="1"/>
</dbReference>
<dbReference type="PROSITE" id="PS00107">
    <property type="entry name" value="PROTEIN_KINASE_ATP"/>
    <property type="match status" value="1"/>
</dbReference>
<feature type="binding site" evidence="9">
    <location>
        <position position="68"/>
    </location>
    <ligand>
        <name>ATP</name>
        <dbReference type="ChEBI" id="CHEBI:30616"/>
    </ligand>
</feature>
<evidence type="ECO:0000256" key="1">
    <source>
        <dbReference type="ARBA" id="ARBA00006485"/>
    </source>
</evidence>
<dbReference type="Gene3D" id="3.30.200.20">
    <property type="entry name" value="Phosphorylase Kinase, domain 1"/>
    <property type="match status" value="1"/>
</dbReference>
<evidence type="ECO:0000313" key="12">
    <source>
        <dbReference type="EMBL" id="KIZ05534.1"/>
    </source>
</evidence>
<dbReference type="AlphaFoldDB" id="A0A0D2LG50"/>
<dbReference type="GO" id="GO:0000307">
    <property type="term" value="C:cyclin-dependent protein kinase holoenzyme complex"/>
    <property type="evidence" value="ECO:0007669"/>
    <property type="project" value="TreeGrafter"/>
</dbReference>
<feature type="region of interest" description="Disordered" evidence="10">
    <location>
        <begin position="356"/>
        <end position="455"/>
    </location>
</feature>
<dbReference type="GO" id="GO:0005634">
    <property type="term" value="C:nucleus"/>
    <property type="evidence" value="ECO:0007669"/>
    <property type="project" value="TreeGrafter"/>
</dbReference>
<evidence type="ECO:0000256" key="7">
    <source>
        <dbReference type="ARBA" id="ARBA00022840"/>
    </source>
</evidence>
<evidence type="ECO:0000256" key="4">
    <source>
        <dbReference type="ARBA" id="ARBA00022679"/>
    </source>
</evidence>
<feature type="compositionally biased region" description="Low complexity" evidence="10">
    <location>
        <begin position="1"/>
        <end position="10"/>
    </location>
</feature>
<dbReference type="SMART" id="SM00220">
    <property type="entry name" value="S_TKc"/>
    <property type="match status" value="1"/>
</dbReference>
<dbReference type="InterPro" id="IPR050108">
    <property type="entry name" value="CDK"/>
</dbReference>
<comment type="catalytic activity">
    <reaction evidence="8">
        <text>[DNA-directed RNA polymerase] + ATP = phospho-[DNA-directed RNA polymerase] + ADP + H(+)</text>
        <dbReference type="Rhea" id="RHEA:10216"/>
        <dbReference type="Rhea" id="RHEA-COMP:11321"/>
        <dbReference type="Rhea" id="RHEA-COMP:11322"/>
        <dbReference type="ChEBI" id="CHEBI:15378"/>
        <dbReference type="ChEBI" id="CHEBI:30616"/>
        <dbReference type="ChEBI" id="CHEBI:43176"/>
        <dbReference type="ChEBI" id="CHEBI:68546"/>
        <dbReference type="ChEBI" id="CHEBI:456216"/>
        <dbReference type="EC" id="2.7.11.23"/>
    </reaction>
</comment>
<evidence type="ECO:0000259" key="11">
    <source>
        <dbReference type="PROSITE" id="PS50011"/>
    </source>
</evidence>
<feature type="domain" description="Protein kinase" evidence="11">
    <location>
        <begin position="39"/>
        <end position="345"/>
    </location>
</feature>
<dbReference type="GeneID" id="25735299"/>
<dbReference type="InterPro" id="IPR008271">
    <property type="entry name" value="Ser/Thr_kinase_AS"/>
</dbReference>
<dbReference type="Gene3D" id="1.10.510.10">
    <property type="entry name" value="Transferase(Phosphotransferase) domain 1"/>
    <property type="match status" value="1"/>
</dbReference>
<evidence type="ECO:0000313" key="13">
    <source>
        <dbReference type="Proteomes" id="UP000054498"/>
    </source>
</evidence>
<organism evidence="12 13">
    <name type="scientific">Monoraphidium neglectum</name>
    <dbReference type="NCBI Taxonomy" id="145388"/>
    <lineage>
        <taxon>Eukaryota</taxon>
        <taxon>Viridiplantae</taxon>
        <taxon>Chlorophyta</taxon>
        <taxon>core chlorophytes</taxon>
        <taxon>Chlorophyceae</taxon>
        <taxon>CS clade</taxon>
        <taxon>Sphaeropleales</taxon>
        <taxon>Selenastraceae</taxon>
        <taxon>Monoraphidium</taxon>
    </lineage>
</organism>
<dbReference type="EMBL" id="KK100493">
    <property type="protein sequence ID" value="KIZ05534.1"/>
    <property type="molecule type" value="Genomic_DNA"/>
</dbReference>
<dbReference type="PANTHER" id="PTHR24056:SF546">
    <property type="entry name" value="CYCLIN-DEPENDENT KINASE 12"/>
    <property type="match status" value="1"/>
</dbReference>
<keyword evidence="6" id="KW-0418">Kinase</keyword>
<keyword evidence="13" id="KW-1185">Reference proteome</keyword>
<dbReference type="GO" id="GO:0005524">
    <property type="term" value="F:ATP binding"/>
    <property type="evidence" value="ECO:0007669"/>
    <property type="project" value="UniProtKB-UniRule"/>
</dbReference>
<keyword evidence="7 9" id="KW-0067">ATP-binding</keyword>
<dbReference type="InterPro" id="IPR000719">
    <property type="entry name" value="Prot_kinase_dom"/>
</dbReference>
<comment type="similarity">
    <text evidence="1">Belongs to the protein kinase superfamily. CMGC Ser/Thr protein kinase family. CDC2/CDKX subfamily.</text>
</comment>
<dbReference type="EC" id="2.7.11.23" evidence="2"/>
<dbReference type="PROSITE" id="PS50011">
    <property type="entry name" value="PROTEIN_KINASE_DOM"/>
    <property type="match status" value="1"/>
</dbReference>
<dbReference type="OrthoDB" id="28397at2759"/>
<reference evidence="12 13" key="1">
    <citation type="journal article" date="2013" name="BMC Genomics">
        <title>Reconstruction of the lipid metabolism for the microalga Monoraphidium neglectum from its genome sequence reveals characteristics suitable for biofuel production.</title>
        <authorList>
            <person name="Bogen C."/>
            <person name="Al-Dilaimi A."/>
            <person name="Albersmeier A."/>
            <person name="Wichmann J."/>
            <person name="Grundmann M."/>
            <person name="Rupp O."/>
            <person name="Lauersen K.J."/>
            <person name="Blifernez-Klassen O."/>
            <person name="Kalinowski J."/>
            <person name="Goesmann A."/>
            <person name="Mussgnug J.H."/>
            <person name="Kruse O."/>
        </authorList>
    </citation>
    <scope>NUCLEOTIDE SEQUENCE [LARGE SCALE GENOMIC DNA]</scope>
    <source>
        <strain evidence="12 13">SAG 48.87</strain>
    </source>
</reference>
<dbReference type="GO" id="GO:0032968">
    <property type="term" value="P:positive regulation of transcription elongation by RNA polymerase II"/>
    <property type="evidence" value="ECO:0007669"/>
    <property type="project" value="TreeGrafter"/>
</dbReference>
<proteinExistence type="inferred from homology"/>
<sequence>MQHPPAAPHALPVPKVQLPDDGDPVPGATRLVNQGYRFSADTDQIGEGTYGKVFRGWDLARHDKVALKMIRTDSEKEGFPITAIREIKILSNLKHDNIVNLREIVRGEVDAASAYKGAIYMVFDYAEHDLTGMIDSYKGKLTVTQARPLACSRDRVKCIMMQLLRGLSYCHANGVLHRDLKAANILITREGILKLADFGLARTYLEEGSQKMTNRVITLWYRPPELLLGAEHYDPKIDVWSVGCIFAELLSGKPLFPGNDEASTLRRILDFMGLPTNKTWPGIEEWPFYKDINKTNLQPDNNSRFVRWCKEHLMDQAAVPLLQRMLTLDPRKRVTACEALMDHYLWDAAPRPCKPSELPKLPDSHEFTTKKSRDKRHHQAQQQQQQQQQQYAQQQQQQQQQQYVHAGRLPYGAAPGYGSGGVQGHAPPHLQQPGGHDGRNVRQRTGPPPSGYVMPAMGGAVAPPGIAPGAYGAPAPMAPYGAPPPVGRGAGRGYAPPPGPAGRGFTPGSQGGPMPPGFAGQQQQQRQDRSSSGGGGHYGR</sequence>